<dbReference type="RefSeq" id="WP_099155849.1">
    <property type="nucleotide sequence ID" value="NZ_PDUD01000076.1"/>
</dbReference>
<comment type="caution">
    <text evidence="1">The sequence shown here is derived from an EMBL/GenBank/DDBJ whole genome shotgun (WGS) entry which is preliminary data.</text>
</comment>
<accession>A0A2D0MWV9</accession>
<protein>
    <submittedName>
        <fullName evidence="1">Uncharacterized protein</fullName>
    </submittedName>
</protein>
<dbReference type="Proteomes" id="UP000223913">
    <property type="component" value="Unassembled WGS sequence"/>
</dbReference>
<organism evidence="1 2">
    <name type="scientific">Flavilitoribacter nigricans (strain ATCC 23147 / DSM 23189 / NBRC 102662 / NCIMB 1420 / SS-2)</name>
    <name type="common">Lewinella nigricans</name>
    <dbReference type="NCBI Taxonomy" id="1122177"/>
    <lineage>
        <taxon>Bacteria</taxon>
        <taxon>Pseudomonadati</taxon>
        <taxon>Bacteroidota</taxon>
        <taxon>Saprospiria</taxon>
        <taxon>Saprospirales</taxon>
        <taxon>Lewinellaceae</taxon>
        <taxon>Flavilitoribacter</taxon>
    </lineage>
</organism>
<reference evidence="1 2" key="1">
    <citation type="submission" date="2017-10" db="EMBL/GenBank/DDBJ databases">
        <title>The draft genome sequence of Lewinella nigricans NBRC 102662.</title>
        <authorList>
            <person name="Wang K."/>
        </authorList>
    </citation>
    <scope>NUCLEOTIDE SEQUENCE [LARGE SCALE GENOMIC DNA]</scope>
    <source>
        <strain evidence="1 2">NBRC 102662</strain>
    </source>
</reference>
<gene>
    <name evidence="1" type="ORF">CRP01_40645</name>
</gene>
<name>A0A2D0MWV9_FLAN2</name>
<sequence length="118" mass="13638">MNTQEELYDIKETEDVFDLAVSIKEAIVLSKEDDGKVDLKKDFVNFFRPLTIIPRAFEGARNIPKEWSDLSEAEILRLRDRYGEIVDDERWQRAFVGLVIAGDAIYEIVSEEKQDKAA</sequence>
<proteinExistence type="predicted"/>
<dbReference type="EMBL" id="PDUD01000076">
    <property type="protein sequence ID" value="PHN00772.1"/>
    <property type="molecule type" value="Genomic_DNA"/>
</dbReference>
<evidence type="ECO:0000313" key="1">
    <source>
        <dbReference type="EMBL" id="PHN00772.1"/>
    </source>
</evidence>
<evidence type="ECO:0000313" key="2">
    <source>
        <dbReference type="Proteomes" id="UP000223913"/>
    </source>
</evidence>
<dbReference type="AlphaFoldDB" id="A0A2D0MWV9"/>
<keyword evidence="2" id="KW-1185">Reference proteome</keyword>